<proteinExistence type="predicted"/>
<evidence type="ECO:0000313" key="2">
    <source>
        <dbReference type="Proteomes" id="UP001589867"/>
    </source>
</evidence>
<reference evidence="1 2" key="1">
    <citation type="submission" date="2024-09" db="EMBL/GenBank/DDBJ databases">
        <authorList>
            <person name="Sun Q."/>
            <person name="Mori K."/>
        </authorList>
    </citation>
    <scope>NUCLEOTIDE SEQUENCE [LARGE SCALE GENOMIC DNA]</scope>
    <source>
        <strain evidence="1 2">TBRC 3947</strain>
    </source>
</reference>
<keyword evidence="2" id="KW-1185">Reference proteome</keyword>
<gene>
    <name evidence="1" type="ORF">ACFFIA_31180</name>
</gene>
<evidence type="ECO:0000313" key="1">
    <source>
        <dbReference type="EMBL" id="MFC0532122.1"/>
    </source>
</evidence>
<dbReference type="RefSeq" id="WP_377257665.1">
    <property type="nucleotide sequence ID" value="NZ_JBHLUH010000064.1"/>
</dbReference>
<dbReference type="Proteomes" id="UP001589867">
    <property type="component" value="Unassembled WGS sequence"/>
</dbReference>
<protein>
    <submittedName>
        <fullName evidence="1">Uncharacterized protein</fullName>
    </submittedName>
</protein>
<dbReference type="EMBL" id="JBHLUH010000064">
    <property type="protein sequence ID" value="MFC0532122.1"/>
    <property type="molecule type" value="Genomic_DNA"/>
</dbReference>
<organism evidence="1 2">
    <name type="scientific">Phytohabitans kaempferiae</name>
    <dbReference type="NCBI Taxonomy" id="1620943"/>
    <lineage>
        <taxon>Bacteria</taxon>
        <taxon>Bacillati</taxon>
        <taxon>Actinomycetota</taxon>
        <taxon>Actinomycetes</taxon>
        <taxon>Micromonosporales</taxon>
        <taxon>Micromonosporaceae</taxon>
    </lineage>
</organism>
<comment type="caution">
    <text evidence="1">The sequence shown here is derived from an EMBL/GenBank/DDBJ whole genome shotgun (WGS) entry which is preliminary data.</text>
</comment>
<name>A0ABV6MBL3_9ACTN</name>
<accession>A0ABV6MBL3</accession>
<sequence length="72" mass="7666">MSADLGFLDDRDAVGAAQWISSSGEQERGDIDVERRASLDMAVVFDINGVTQQGPTIAVVVFDIGARVEQVA</sequence>